<dbReference type="GO" id="GO:0006935">
    <property type="term" value="P:chemotaxis"/>
    <property type="evidence" value="ECO:0007669"/>
    <property type="project" value="UniProtKB-ARBA"/>
</dbReference>
<evidence type="ECO:0000256" key="5">
    <source>
        <dbReference type="ARBA" id="ARBA00029447"/>
    </source>
</evidence>
<dbReference type="SMART" id="SM00304">
    <property type="entry name" value="HAMP"/>
    <property type="match status" value="1"/>
</dbReference>
<dbReference type="EMBL" id="CP015438">
    <property type="protein sequence ID" value="ANB59332.1"/>
    <property type="molecule type" value="Genomic_DNA"/>
</dbReference>
<dbReference type="Pfam" id="PF00672">
    <property type="entry name" value="HAMP"/>
    <property type="match status" value="1"/>
</dbReference>
<dbReference type="KEGG" id="aamy:GFC30_1605"/>
<feature type="domain" description="HAMP" evidence="9">
    <location>
        <begin position="205"/>
        <end position="258"/>
    </location>
</feature>
<feature type="transmembrane region" description="Helical" evidence="7">
    <location>
        <begin position="181"/>
        <end position="203"/>
    </location>
</feature>
<feature type="domain" description="Methyl-accepting transducer" evidence="8">
    <location>
        <begin position="277"/>
        <end position="513"/>
    </location>
</feature>
<keyword evidence="4 6" id="KW-0807">Transducer</keyword>
<dbReference type="InterPro" id="IPR003660">
    <property type="entry name" value="HAMP_dom"/>
</dbReference>
<evidence type="ECO:0000313" key="11">
    <source>
        <dbReference type="Proteomes" id="UP000076865"/>
    </source>
</evidence>
<evidence type="ECO:0000256" key="4">
    <source>
        <dbReference type="ARBA" id="ARBA00023224"/>
    </source>
</evidence>
<dbReference type="PATRIC" id="fig|294699.3.peg.1631"/>
<comment type="similarity">
    <text evidence="5">Belongs to the methyl-accepting chemotaxis (MCP) protein family.</text>
</comment>
<evidence type="ECO:0000256" key="1">
    <source>
        <dbReference type="ARBA" id="ARBA00004236"/>
    </source>
</evidence>
<dbReference type="PANTHER" id="PTHR32089">
    <property type="entry name" value="METHYL-ACCEPTING CHEMOTAXIS PROTEIN MCPB"/>
    <property type="match status" value="1"/>
</dbReference>
<dbReference type="InterPro" id="IPR007891">
    <property type="entry name" value="CHASE3"/>
</dbReference>
<proteinExistence type="inferred from homology"/>
<evidence type="ECO:0000256" key="2">
    <source>
        <dbReference type="ARBA" id="ARBA00022475"/>
    </source>
</evidence>
<feature type="transmembrane region" description="Helical" evidence="7">
    <location>
        <begin position="9"/>
        <end position="29"/>
    </location>
</feature>
<dbReference type="GO" id="GO:0007165">
    <property type="term" value="P:signal transduction"/>
    <property type="evidence" value="ECO:0007669"/>
    <property type="project" value="UniProtKB-KW"/>
</dbReference>
<evidence type="ECO:0000259" key="9">
    <source>
        <dbReference type="PROSITE" id="PS50885"/>
    </source>
</evidence>
<dbReference type="Gene3D" id="6.10.340.10">
    <property type="match status" value="1"/>
</dbReference>
<sequence>MQMTVRKKLIAGFSAVLAVLVAIIAIAYYEMRSVDRQYTQLVNNEVQTLVAVKQLEVIVRKEQGSMRGYLIIGDDTSLTNFNKAHDDYQKLSSQLSPKLEGGQSKVLLDKLNALEQQFYQFGQDVFQLKRQNKVNEYTQLVATKGREITKEFEVAADQLVKMKQKEVNEANQATSKRADAAIIWMMIFGGIALIVGMMVAYYISKIISRPVIAVSEAAKQIASGDLTGKELMVKNRDEIGEMARAFNQMARQLREVIEQVSMNAEQVAASSEQLTASAEQTSKATEQITVTMQDVAAGMEKQVESVGETRHIVEEMSLGVKRIAERSQNATILANGASEKALKGNQSIQLAVTQMNSIDRTVTGLAKVVKNLGERSKQIGQIIEVITGIAEQTNLLALNAAIEAARAGENGRGFAVVADEVRKLAEQSGQSAQQISTLITTIQQETTEAVHSMETAITEVANGIGAIHTAGESFVEIKTAVQEVAGQMKEISSSVKNMLAGAEKIVKAMQLINQNAESAAAGTEEVSAATEEQLAAMEEISASAIALSNMAEELQALIGKFKLS</sequence>
<dbReference type="Proteomes" id="UP000076865">
    <property type="component" value="Chromosome"/>
</dbReference>
<keyword evidence="7" id="KW-1133">Transmembrane helix</keyword>
<gene>
    <name evidence="10" type="ORF">GFC30_1605</name>
</gene>
<keyword evidence="2" id="KW-1003">Cell membrane</keyword>
<evidence type="ECO:0000256" key="7">
    <source>
        <dbReference type="SAM" id="Phobius"/>
    </source>
</evidence>
<evidence type="ECO:0000256" key="6">
    <source>
        <dbReference type="PROSITE-ProRule" id="PRU00284"/>
    </source>
</evidence>
<dbReference type="InterPro" id="IPR004089">
    <property type="entry name" value="MCPsignal_dom"/>
</dbReference>
<dbReference type="PROSITE" id="PS50111">
    <property type="entry name" value="CHEMOTAXIS_TRANSDUC_2"/>
    <property type="match status" value="1"/>
</dbReference>
<dbReference type="SMART" id="SM00283">
    <property type="entry name" value="MA"/>
    <property type="match status" value="1"/>
</dbReference>
<dbReference type="OrthoDB" id="107771at2"/>
<dbReference type="Pfam" id="PF00015">
    <property type="entry name" value="MCPsignal"/>
    <property type="match status" value="1"/>
</dbReference>
<accession>A0A160F176</accession>
<reference evidence="10 11" key="1">
    <citation type="journal article" date="2006" name="Syst. Appl. Microbiol.">
        <title>Anoxybacillus amylolyticus sp. nov., a thermophilic amylase producing bacterium isolated from Mount Rittmann (Antarctica).</title>
        <authorList>
            <person name="Poli A."/>
            <person name="Esposito E."/>
            <person name="Lama L."/>
            <person name="Orlando P."/>
            <person name="Nicolaus G."/>
            <person name="de Appolonia F."/>
            <person name="Gambacorta A."/>
            <person name="Nicolaus B."/>
        </authorList>
    </citation>
    <scope>NUCLEOTIDE SEQUENCE [LARGE SCALE GENOMIC DNA]</scope>
    <source>
        <strain evidence="10 11">DSM 15939</strain>
    </source>
</reference>
<name>A0A160F176_9BACL</name>
<dbReference type="CDD" id="cd06225">
    <property type="entry name" value="HAMP"/>
    <property type="match status" value="1"/>
</dbReference>
<protein>
    <submittedName>
        <fullName evidence="10">Methyl-accepting chemotaxis (MCP) signaling domain protein</fullName>
    </submittedName>
</protein>
<dbReference type="RefSeq" id="WP_066324034.1">
    <property type="nucleotide sequence ID" value="NZ_CP015438.1"/>
</dbReference>
<dbReference type="PROSITE" id="PS50885">
    <property type="entry name" value="HAMP"/>
    <property type="match status" value="1"/>
</dbReference>
<organism evidence="10 11">
    <name type="scientific">Anoxybacteroides amylolyticum</name>
    <dbReference type="NCBI Taxonomy" id="294699"/>
    <lineage>
        <taxon>Bacteria</taxon>
        <taxon>Bacillati</taxon>
        <taxon>Bacillota</taxon>
        <taxon>Bacilli</taxon>
        <taxon>Bacillales</taxon>
        <taxon>Anoxybacillaceae</taxon>
        <taxon>Anoxybacteroides</taxon>
    </lineage>
</organism>
<dbReference type="FunFam" id="1.10.287.950:FF:000001">
    <property type="entry name" value="Methyl-accepting chemotaxis sensory transducer"/>
    <property type="match status" value="1"/>
</dbReference>
<dbReference type="GO" id="GO:0005886">
    <property type="term" value="C:plasma membrane"/>
    <property type="evidence" value="ECO:0007669"/>
    <property type="project" value="UniProtKB-SubCell"/>
</dbReference>
<comment type="subcellular location">
    <subcellularLocation>
        <location evidence="1">Cell membrane</location>
    </subcellularLocation>
</comment>
<evidence type="ECO:0000259" key="8">
    <source>
        <dbReference type="PROSITE" id="PS50111"/>
    </source>
</evidence>
<evidence type="ECO:0000313" key="10">
    <source>
        <dbReference type="EMBL" id="ANB59332.1"/>
    </source>
</evidence>
<dbReference type="Gene3D" id="1.10.287.950">
    <property type="entry name" value="Methyl-accepting chemotaxis protein"/>
    <property type="match status" value="1"/>
</dbReference>
<keyword evidence="7" id="KW-0812">Transmembrane</keyword>
<dbReference type="AlphaFoldDB" id="A0A160F176"/>
<dbReference type="CDD" id="cd11386">
    <property type="entry name" value="MCP_signal"/>
    <property type="match status" value="1"/>
</dbReference>
<evidence type="ECO:0000256" key="3">
    <source>
        <dbReference type="ARBA" id="ARBA00023136"/>
    </source>
</evidence>
<keyword evidence="3 7" id="KW-0472">Membrane</keyword>
<dbReference type="PANTHER" id="PTHR32089:SF112">
    <property type="entry name" value="LYSOZYME-LIKE PROTEIN-RELATED"/>
    <property type="match status" value="1"/>
</dbReference>
<dbReference type="SUPFAM" id="SSF58104">
    <property type="entry name" value="Methyl-accepting chemotaxis protein (MCP) signaling domain"/>
    <property type="match status" value="1"/>
</dbReference>
<dbReference type="Pfam" id="PF05227">
    <property type="entry name" value="CHASE3"/>
    <property type="match status" value="1"/>
</dbReference>
<keyword evidence="11" id="KW-1185">Reference proteome</keyword>